<accession>A0A1J9Q7L9</accession>
<protein>
    <submittedName>
        <fullName evidence="1">Uncharacterized protein</fullName>
    </submittedName>
</protein>
<dbReference type="EMBL" id="LGTZ01000495">
    <property type="protein sequence ID" value="OJD24766.1"/>
    <property type="molecule type" value="Genomic_DNA"/>
</dbReference>
<keyword evidence="2" id="KW-1185">Reference proteome</keyword>
<organism evidence="1 2">
    <name type="scientific">Blastomyces percursus</name>
    <dbReference type="NCBI Taxonomy" id="1658174"/>
    <lineage>
        <taxon>Eukaryota</taxon>
        <taxon>Fungi</taxon>
        <taxon>Dikarya</taxon>
        <taxon>Ascomycota</taxon>
        <taxon>Pezizomycotina</taxon>
        <taxon>Eurotiomycetes</taxon>
        <taxon>Eurotiomycetidae</taxon>
        <taxon>Onygenales</taxon>
        <taxon>Ajellomycetaceae</taxon>
        <taxon>Blastomyces</taxon>
    </lineage>
</organism>
<evidence type="ECO:0000313" key="1">
    <source>
        <dbReference type="EMBL" id="OJD24766.1"/>
    </source>
</evidence>
<feature type="non-terminal residue" evidence="1">
    <location>
        <position position="1"/>
    </location>
</feature>
<dbReference type="AlphaFoldDB" id="A0A1J9Q7L9"/>
<proteinExistence type="predicted"/>
<dbReference type="VEuPathDB" id="FungiDB:ACJ73_03875"/>
<sequence>FGSRRGGKNMLRRRNCSKISCLPWIVLKPGAEYVGQKLGELGLYFLPSPLPPKRCGNYPVLSTVDLDM</sequence>
<evidence type="ECO:0000313" key="2">
    <source>
        <dbReference type="Proteomes" id="UP000242791"/>
    </source>
</evidence>
<reference evidence="1 2" key="1">
    <citation type="submission" date="2015-08" db="EMBL/GenBank/DDBJ databases">
        <title>Emmonsia species relationships and genome sequence.</title>
        <authorList>
            <person name="Cuomo C.A."/>
            <person name="Schwartz I.S."/>
            <person name="Kenyon C."/>
            <person name="De Hoog G.S."/>
            <person name="Govender N.P."/>
            <person name="Botha A."/>
            <person name="Moreno L."/>
            <person name="De Vries M."/>
            <person name="Munoz J.F."/>
            <person name="Stielow J.B."/>
        </authorList>
    </citation>
    <scope>NUCLEOTIDE SEQUENCE [LARGE SCALE GENOMIC DNA]</scope>
    <source>
        <strain evidence="1 2">EI222</strain>
    </source>
</reference>
<comment type="caution">
    <text evidence="1">The sequence shown here is derived from an EMBL/GenBank/DDBJ whole genome shotgun (WGS) entry which is preliminary data.</text>
</comment>
<gene>
    <name evidence="1" type="ORF">ACJ73_03875</name>
</gene>
<name>A0A1J9Q7L9_9EURO</name>
<dbReference type="Proteomes" id="UP000242791">
    <property type="component" value="Unassembled WGS sequence"/>
</dbReference>
<dbReference type="STRING" id="1658174.A0A1J9Q7L9"/>